<organism evidence="3 4">
    <name type="scientific">Daphnia magna</name>
    <dbReference type="NCBI Taxonomy" id="35525"/>
    <lineage>
        <taxon>Eukaryota</taxon>
        <taxon>Metazoa</taxon>
        <taxon>Ecdysozoa</taxon>
        <taxon>Arthropoda</taxon>
        <taxon>Crustacea</taxon>
        <taxon>Branchiopoda</taxon>
        <taxon>Diplostraca</taxon>
        <taxon>Cladocera</taxon>
        <taxon>Anomopoda</taxon>
        <taxon>Daphniidae</taxon>
        <taxon>Daphnia</taxon>
    </lineage>
</organism>
<feature type="region of interest" description="Disordered" evidence="1">
    <location>
        <begin position="84"/>
        <end position="143"/>
    </location>
</feature>
<evidence type="ECO:0000256" key="1">
    <source>
        <dbReference type="SAM" id="MobiDB-lite"/>
    </source>
</evidence>
<dbReference type="PANTHER" id="PTHR13008">
    <property type="entry name" value="MAP-KINASE ACTIVATING DEATH DOMAIN PROTEIN MADD /DENN/AEX-3 C.ELEGANS"/>
    <property type="match status" value="1"/>
</dbReference>
<dbReference type="Pfam" id="PF23629">
    <property type="entry name" value="Death_MADD"/>
    <property type="match status" value="1"/>
</dbReference>
<dbReference type="EMBL" id="JAOYFB010000003">
    <property type="protein sequence ID" value="KAK4009328.1"/>
    <property type="molecule type" value="Genomic_DNA"/>
</dbReference>
<gene>
    <name evidence="3" type="ORF">OUZ56_018445</name>
</gene>
<dbReference type="PANTHER" id="PTHR13008:SF7">
    <property type="entry name" value="MAP KINASE-ACTIVATING DEATH DOMAIN PROTEIN"/>
    <property type="match status" value="1"/>
</dbReference>
<keyword evidence="4" id="KW-1185">Reference proteome</keyword>
<dbReference type="InterPro" id="IPR039980">
    <property type="entry name" value="MADD"/>
</dbReference>
<proteinExistence type="predicted"/>
<evidence type="ECO:0000313" key="3">
    <source>
        <dbReference type="EMBL" id="KAK4009328.1"/>
    </source>
</evidence>
<sequence>MLIAVTAGLEQTYINHGSGGMASSFQLLEIAHTHYWTKDVSDGKFSDFASTSLLMTVKSYVLTPTDGPKTIHFLFMTPTAQASLRGSPMGSRENLPSPHSPRTSVLATESDRSYSNSPEAAGTPVPSRMSRSDASSPEPGNPDILRKLLERKRNLMLLSLQGESEVVRGFVRQNAAGWSSKSSITTGYRYHAGNMVTTAGTPNPESVRMYIFEGLLGKDRSSLQGKQEDAFLDAVSQERDLVGMGQGPGEMMERYKSLSETERKRLEHEEDRLLSTLLYNWMLINI</sequence>
<feature type="compositionally biased region" description="Polar residues" evidence="1">
    <location>
        <begin position="100"/>
        <end position="118"/>
    </location>
</feature>
<dbReference type="Proteomes" id="UP001234178">
    <property type="component" value="Unassembled WGS sequence"/>
</dbReference>
<protein>
    <recommendedName>
        <fullName evidence="2">MAP kinase-activating death domain-containing protein</fullName>
    </recommendedName>
</protein>
<name>A0ABQ9Z8V3_9CRUS</name>
<evidence type="ECO:0000313" key="4">
    <source>
        <dbReference type="Proteomes" id="UP001234178"/>
    </source>
</evidence>
<evidence type="ECO:0000259" key="2">
    <source>
        <dbReference type="Pfam" id="PF23629"/>
    </source>
</evidence>
<feature type="domain" description="MAP kinase-activating death" evidence="2">
    <location>
        <begin position="243"/>
        <end position="282"/>
    </location>
</feature>
<reference evidence="3 4" key="1">
    <citation type="journal article" date="2023" name="Nucleic Acids Res.">
        <title>The hologenome of Daphnia magna reveals possible DNA methylation and microbiome-mediated evolution of the host genome.</title>
        <authorList>
            <person name="Chaturvedi A."/>
            <person name="Li X."/>
            <person name="Dhandapani V."/>
            <person name="Marshall H."/>
            <person name="Kissane S."/>
            <person name="Cuenca-Cambronero M."/>
            <person name="Asole G."/>
            <person name="Calvet F."/>
            <person name="Ruiz-Romero M."/>
            <person name="Marangio P."/>
            <person name="Guigo R."/>
            <person name="Rago D."/>
            <person name="Mirbahai L."/>
            <person name="Eastwood N."/>
            <person name="Colbourne J.K."/>
            <person name="Zhou J."/>
            <person name="Mallon E."/>
            <person name="Orsini L."/>
        </authorList>
    </citation>
    <scope>NUCLEOTIDE SEQUENCE [LARGE SCALE GENOMIC DNA]</scope>
    <source>
        <strain evidence="3">LRV0_1</strain>
    </source>
</reference>
<dbReference type="InterPro" id="IPR056574">
    <property type="entry name" value="Death_MADD"/>
</dbReference>
<accession>A0ABQ9Z8V3</accession>
<comment type="caution">
    <text evidence="3">The sequence shown here is derived from an EMBL/GenBank/DDBJ whole genome shotgun (WGS) entry which is preliminary data.</text>
</comment>